<dbReference type="InterPro" id="IPR006143">
    <property type="entry name" value="RND_pump_MFP"/>
</dbReference>
<dbReference type="Gene3D" id="2.40.50.100">
    <property type="match status" value="1"/>
</dbReference>
<dbReference type="GO" id="GO:1990281">
    <property type="term" value="C:efflux pump complex"/>
    <property type="evidence" value="ECO:0007669"/>
    <property type="project" value="TreeGrafter"/>
</dbReference>
<dbReference type="GO" id="GO:0015562">
    <property type="term" value="F:efflux transmembrane transporter activity"/>
    <property type="evidence" value="ECO:0007669"/>
    <property type="project" value="TreeGrafter"/>
</dbReference>
<comment type="caution">
    <text evidence="4">The sequence shown here is derived from an EMBL/GenBank/DDBJ whole genome shotgun (WGS) entry which is preliminary data.</text>
</comment>
<reference evidence="6 7" key="1">
    <citation type="submission" date="2021-03" db="EMBL/GenBank/DDBJ databases">
        <title>Pseudidiomarina terrestris, a new bacterium isolated from saline soil.</title>
        <authorList>
            <person name="Galisteo C."/>
            <person name="De La Haba R."/>
            <person name="Sanchez-Porro C."/>
            <person name="Ventosa A."/>
        </authorList>
    </citation>
    <scope>NUCLEOTIDE SEQUENCE [LARGE SCALE GENOMIC DNA]</scope>
    <source>
        <strain evidence="4 7">1APP75-32.1</strain>
        <strain evidence="6">1APR75-15</strain>
        <strain evidence="5">1ASR75-15</strain>
    </source>
</reference>
<dbReference type="EMBL" id="JAGGJB010000004">
    <property type="protein sequence ID" value="MDN7124831.1"/>
    <property type="molecule type" value="Genomic_DNA"/>
</dbReference>
<evidence type="ECO:0000256" key="2">
    <source>
        <dbReference type="SAM" id="Coils"/>
    </source>
</evidence>
<dbReference type="NCBIfam" id="TIGR01730">
    <property type="entry name" value="RND_mfp"/>
    <property type="match status" value="1"/>
</dbReference>
<protein>
    <submittedName>
        <fullName evidence="4">Efflux RND transporter periplasmic adaptor subunit</fullName>
    </submittedName>
</protein>
<feature type="coiled-coil region" evidence="2">
    <location>
        <begin position="98"/>
        <end position="163"/>
    </location>
</feature>
<dbReference type="Gene3D" id="1.10.287.470">
    <property type="entry name" value="Helix hairpin bin"/>
    <property type="match status" value="1"/>
</dbReference>
<organism evidence="4 7">
    <name type="scientific">Pseudidiomarina terrestris</name>
    <dbReference type="NCBI Taxonomy" id="2820060"/>
    <lineage>
        <taxon>Bacteria</taxon>
        <taxon>Pseudomonadati</taxon>
        <taxon>Pseudomonadota</taxon>
        <taxon>Gammaproteobacteria</taxon>
        <taxon>Alteromonadales</taxon>
        <taxon>Idiomarinaceae</taxon>
        <taxon>Pseudidiomarina</taxon>
    </lineage>
</organism>
<dbReference type="InterPro" id="IPR058647">
    <property type="entry name" value="BSH_CzcB-like"/>
</dbReference>
<evidence type="ECO:0000313" key="6">
    <source>
        <dbReference type="Proteomes" id="UP001169491"/>
    </source>
</evidence>
<name>A0AAW7R243_9GAMM</name>
<comment type="similarity">
    <text evidence="1">Belongs to the membrane fusion protein (MFP) (TC 8.A.1) family.</text>
</comment>
<dbReference type="SUPFAM" id="SSF111369">
    <property type="entry name" value="HlyD-like secretion proteins"/>
    <property type="match status" value="1"/>
</dbReference>
<keyword evidence="2" id="KW-0175">Coiled coil</keyword>
<dbReference type="AlphaFoldDB" id="A0AAW7R243"/>
<evidence type="ECO:0000256" key="1">
    <source>
        <dbReference type="ARBA" id="ARBA00009477"/>
    </source>
</evidence>
<dbReference type="RefSeq" id="WP_301774632.1">
    <property type="nucleotide sequence ID" value="NZ_JAGGJB010000004.1"/>
</dbReference>
<proteinExistence type="inferred from homology"/>
<dbReference type="PANTHER" id="PTHR30469:SF18">
    <property type="entry name" value="RESISTANCE-NODULATION-CELL DIVISION (RND) EFFLUX MEMBRANE FUSION PROTEIN-RELATED"/>
    <property type="match status" value="1"/>
</dbReference>
<dbReference type="PANTHER" id="PTHR30469">
    <property type="entry name" value="MULTIDRUG RESISTANCE PROTEIN MDTA"/>
    <property type="match status" value="1"/>
</dbReference>
<feature type="domain" description="CzcB-like barrel-sandwich hybrid" evidence="3">
    <location>
        <begin position="59"/>
        <end position="192"/>
    </location>
</feature>
<keyword evidence="6" id="KW-1185">Reference proteome</keyword>
<dbReference type="Pfam" id="PF25973">
    <property type="entry name" value="BSH_CzcB"/>
    <property type="match status" value="1"/>
</dbReference>
<dbReference type="Proteomes" id="UP001169491">
    <property type="component" value="Unassembled WGS sequence"/>
</dbReference>
<sequence>MNNLARTGLLAIIAVAVGLAAIAPLQAEPALTKGSAIATEQRLADYLQLQGVVEATNAATVSAQVSGRVERVLVEVGDEVPAGATIVTITSVEQYQLLSQAQSQLAAAKANLLAAQQEYDRVERLVTQNLLPKAEEDRVKAALDTAKAQQKSAAAAVARAQEQLSYTEVKAPYGGLVSERLVEPGELVQPGTPLLSGFDPEQLRIHVDIPATYASAAAEYQWARVAGVEPVDFQVFPTAHQQSGTQRIRLNLPANTGFLPGQWQSVQVQVAEHQGIVVPAKALYRQGEMTLVKLADGSWRAVRTGDTYGDQVEIVAGLAAGEVVQYGN</sequence>
<evidence type="ECO:0000313" key="7">
    <source>
        <dbReference type="Proteomes" id="UP001169492"/>
    </source>
</evidence>
<gene>
    <name evidence="4" type="ORF">J6I90_08050</name>
    <name evidence="5" type="ORF">J6I92_07405</name>
</gene>
<evidence type="ECO:0000259" key="3">
    <source>
        <dbReference type="Pfam" id="PF25973"/>
    </source>
</evidence>
<dbReference type="Proteomes" id="UP001169492">
    <property type="component" value="Unassembled WGS sequence"/>
</dbReference>
<dbReference type="Gene3D" id="2.40.420.20">
    <property type="match status" value="1"/>
</dbReference>
<accession>A0AAW7R243</accession>
<evidence type="ECO:0000313" key="5">
    <source>
        <dbReference type="EMBL" id="MDN7129695.1"/>
    </source>
</evidence>
<evidence type="ECO:0000313" key="4">
    <source>
        <dbReference type="EMBL" id="MDN7124831.1"/>
    </source>
</evidence>
<dbReference type="EMBL" id="JAGGJC010000002">
    <property type="protein sequence ID" value="MDN7129695.1"/>
    <property type="molecule type" value="Genomic_DNA"/>
</dbReference>